<dbReference type="GO" id="GO:0032259">
    <property type="term" value="P:methylation"/>
    <property type="evidence" value="ECO:0007669"/>
    <property type="project" value="UniProtKB-KW"/>
</dbReference>
<gene>
    <name evidence="5" type="ORF">E5353_10245</name>
</gene>
<reference evidence="5 6" key="1">
    <citation type="submission" date="2019-04" db="EMBL/GenBank/DDBJ databases">
        <title>Microbes associate with the intestines of laboratory mice.</title>
        <authorList>
            <person name="Navarre W."/>
            <person name="Wong E."/>
            <person name="Huang K."/>
            <person name="Tropini C."/>
            <person name="Ng K."/>
            <person name="Yu B."/>
        </authorList>
    </citation>
    <scope>NUCLEOTIDE SEQUENCE [LARGE SCALE GENOMIC DNA]</scope>
    <source>
        <strain evidence="5 6">NM63_1-25</strain>
    </source>
</reference>
<comment type="caution">
    <text evidence="5">The sequence shown here is derived from an EMBL/GenBank/DDBJ whole genome shotgun (WGS) entry which is preliminary data.</text>
</comment>
<feature type="domain" description="Hcy-binding" evidence="4">
    <location>
        <begin position="1"/>
        <end position="306"/>
    </location>
</feature>
<keyword evidence="3" id="KW-0479">Metal-binding</keyword>
<protein>
    <submittedName>
        <fullName evidence="5">Homocysteine S-methyltransferase family protein</fullName>
    </submittedName>
</protein>
<feature type="binding site" evidence="3">
    <location>
        <position position="291"/>
    </location>
    <ligand>
        <name>Zn(2+)</name>
        <dbReference type="ChEBI" id="CHEBI:29105"/>
    </ligand>
</feature>
<dbReference type="EMBL" id="SRYX01000034">
    <property type="protein sequence ID" value="TGY34052.1"/>
    <property type="molecule type" value="Genomic_DNA"/>
</dbReference>
<accession>A0A4S2CZI5</accession>
<organism evidence="5 6">
    <name type="scientific">Bacteroides caecimuris</name>
    <dbReference type="NCBI Taxonomy" id="1796613"/>
    <lineage>
        <taxon>Bacteria</taxon>
        <taxon>Pseudomonadati</taxon>
        <taxon>Bacteroidota</taxon>
        <taxon>Bacteroidia</taxon>
        <taxon>Bacteroidales</taxon>
        <taxon>Bacteroidaceae</taxon>
        <taxon>Bacteroides</taxon>
    </lineage>
</organism>
<proteinExistence type="predicted"/>
<evidence type="ECO:0000256" key="2">
    <source>
        <dbReference type="ARBA" id="ARBA00022679"/>
    </source>
</evidence>
<keyword evidence="3" id="KW-0862">Zinc</keyword>
<feature type="binding site" evidence="3">
    <location>
        <position position="218"/>
    </location>
    <ligand>
        <name>Zn(2+)</name>
        <dbReference type="ChEBI" id="CHEBI:29105"/>
    </ligand>
</feature>
<dbReference type="GO" id="GO:0008168">
    <property type="term" value="F:methyltransferase activity"/>
    <property type="evidence" value="ECO:0007669"/>
    <property type="project" value="UniProtKB-UniRule"/>
</dbReference>
<comment type="cofactor">
    <cofactor evidence="3">
        <name>Zn(2+)</name>
        <dbReference type="ChEBI" id="CHEBI:29105"/>
    </cofactor>
</comment>
<evidence type="ECO:0000259" key="4">
    <source>
        <dbReference type="PROSITE" id="PS50970"/>
    </source>
</evidence>
<evidence type="ECO:0000256" key="1">
    <source>
        <dbReference type="ARBA" id="ARBA00022603"/>
    </source>
</evidence>
<sequence>MTLKDRLEAKNTLLMEGALGERLKREFGLDISGNVGMASLVYNAEGRNALRSLWLQYLSIANEYGLPFLATTPTRRANHKRVLHSGYSISIIKDNVKFLQSVLKEIDHPSYLGGLMGCRGNAYTGEGNLSEDDAFKFHRWQAGEFAEAGANFLFAGIMPTLPEATGMARAMTDTGLPYIISFTIKPDGCLIDGTTINDAINIVDSKVSAKPLCYMTNCIHPRFVVSALEQPFNQTDIVNMRFRGIQANTAELEYKDIDGSDLIKATSSPESLAADIAYLHQRFNLSILGGCCGTDNRHITEIAKSISSGHHPLHPFER</sequence>
<name>A0A4S2CZI5_9BACE</name>
<dbReference type="Gene3D" id="3.20.20.330">
    <property type="entry name" value="Homocysteine-binding-like domain"/>
    <property type="match status" value="1"/>
</dbReference>
<keyword evidence="2 3" id="KW-0808">Transferase</keyword>
<dbReference type="PANTHER" id="PTHR11103">
    <property type="entry name" value="SLR1189 PROTEIN"/>
    <property type="match status" value="1"/>
</dbReference>
<dbReference type="InterPro" id="IPR003726">
    <property type="entry name" value="HCY_dom"/>
</dbReference>
<evidence type="ECO:0000313" key="6">
    <source>
        <dbReference type="Proteomes" id="UP000309566"/>
    </source>
</evidence>
<dbReference type="Pfam" id="PF02574">
    <property type="entry name" value="S-methyl_trans"/>
    <property type="match status" value="1"/>
</dbReference>
<feature type="binding site" evidence="3">
    <location>
        <position position="292"/>
    </location>
    <ligand>
        <name>Zn(2+)</name>
        <dbReference type="ChEBI" id="CHEBI:29105"/>
    </ligand>
</feature>
<dbReference type="InterPro" id="IPR036589">
    <property type="entry name" value="HCY_dom_sf"/>
</dbReference>
<keyword evidence="1 3" id="KW-0489">Methyltransferase</keyword>
<dbReference type="PROSITE" id="PS50970">
    <property type="entry name" value="HCY"/>
    <property type="match status" value="1"/>
</dbReference>
<evidence type="ECO:0000256" key="3">
    <source>
        <dbReference type="PROSITE-ProRule" id="PRU00333"/>
    </source>
</evidence>
<dbReference type="Proteomes" id="UP000309566">
    <property type="component" value="Unassembled WGS sequence"/>
</dbReference>
<dbReference type="PANTHER" id="PTHR11103:SF18">
    <property type="entry name" value="SLR1189 PROTEIN"/>
    <property type="match status" value="1"/>
</dbReference>
<evidence type="ECO:0000313" key="5">
    <source>
        <dbReference type="EMBL" id="TGY34052.1"/>
    </source>
</evidence>
<dbReference type="AlphaFoldDB" id="A0A4S2CZI5"/>
<dbReference type="SUPFAM" id="SSF82282">
    <property type="entry name" value="Homocysteine S-methyltransferase"/>
    <property type="match status" value="1"/>
</dbReference>
<dbReference type="GO" id="GO:0046872">
    <property type="term" value="F:metal ion binding"/>
    <property type="evidence" value="ECO:0007669"/>
    <property type="project" value="UniProtKB-KW"/>
</dbReference>